<reference evidence="2" key="1">
    <citation type="submission" date="2019-09" db="EMBL/GenBank/DDBJ databases">
        <title>Draft genome information of white flower Hibiscus syriacus.</title>
        <authorList>
            <person name="Kim Y.-M."/>
        </authorList>
    </citation>
    <scope>NUCLEOTIDE SEQUENCE [LARGE SCALE GENOMIC DNA]</scope>
    <source>
        <strain evidence="2">YM2019G1</strain>
    </source>
</reference>
<dbReference type="Proteomes" id="UP000436088">
    <property type="component" value="Unassembled WGS sequence"/>
</dbReference>
<dbReference type="GO" id="GO:0000502">
    <property type="term" value="C:proteasome complex"/>
    <property type="evidence" value="ECO:0007669"/>
    <property type="project" value="TreeGrafter"/>
</dbReference>
<sequence length="324" mass="36781">MVGTRKRVGVLLGTSFKGTVDVNNSYACSSPFFSLLPFEEDEKDTSIWFLDHNYHESMFKRINGRGGASVILHYMICEPLIFVAAKEHVVGCYVPNLVMVIIDVQPKELGIPTKAYYDVEEVKENSTQKSQMVFVHVPSEIAAHEVEEIDPFLNLKFGWDIIVEDVKENLVMIYMKGVPDFPQCGFSSLAVRLLKHHSNARNILEDLELKSVVKAFRNAAIDLTFCGVCIKKRRYRFDLLWRLFQNVIIDLDLLRRLFQKRCNRSDLLRDVNLLRRFFQGTNAAIDLDLLRHFLFSNAANFSGAGMADASCVVFPIAASAFIGA</sequence>
<keyword evidence="2" id="KW-0489">Methyltransferase</keyword>
<dbReference type="PANTHER" id="PTHR10540">
    <property type="entry name" value="EUKARYOTIC TRANSLATION INITIATION FACTOR 3 SUBUNIT F-RELATED"/>
    <property type="match status" value="1"/>
</dbReference>
<keyword evidence="3" id="KW-1185">Reference proteome</keyword>
<dbReference type="GO" id="GO:0008168">
    <property type="term" value="F:methyltransferase activity"/>
    <property type="evidence" value="ECO:0007669"/>
    <property type="project" value="UniProtKB-KW"/>
</dbReference>
<dbReference type="Gene3D" id="3.40.30.10">
    <property type="entry name" value="Glutaredoxin"/>
    <property type="match status" value="1"/>
</dbReference>
<dbReference type="PROSITE" id="PS51354">
    <property type="entry name" value="GLUTAREDOXIN_2"/>
    <property type="match status" value="1"/>
</dbReference>
<dbReference type="GO" id="GO:0008237">
    <property type="term" value="F:metallopeptidase activity"/>
    <property type="evidence" value="ECO:0007669"/>
    <property type="project" value="InterPro"/>
</dbReference>
<dbReference type="EMBL" id="VEPZ02000429">
    <property type="protein sequence ID" value="KAE8725280.1"/>
    <property type="molecule type" value="Genomic_DNA"/>
</dbReference>
<comment type="caution">
    <text evidence="2">The sequence shown here is derived from an EMBL/GenBank/DDBJ whole genome shotgun (WGS) entry which is preliminary data.</text>
</comment>
<dbReference type="Gene3D" id="3.40.140.10">
    <property type="entry name" value="Cytidine Deaminase, domain 2"/>
    <property type="match status" value="1"/>
</dbReference>
<gene>
    <name evidence="2" type="ORF">F3Y22_tig00009003pilonHSYRG00029</name>
</gene>
<organism evidence="2 3">
    <name type="scientific">Hibiscus syriacus</name>
    <name type="common">Rose of Sharon</name>
    <dbReference type="NCBI Taxonomy" id="106335"/>
    <lineage>
        <taxon>Eukaryota</taxon>
        <taxon>Viridiplantae</taxon>
        <taxon>Streptophyta</taxon>
        <taxon>Embryophyta</taxon>
        <taxon>Tracheophyta</taxon>
        <taxon>Spermatophyta</taxon>
        <taxon>Magnoliopsida</taxon>
        <taxon>eudicotyledons</taxon>
        <taxon>Gunneridae</taxon>
        <taxon>Pentapetalae</taxon>
        <taxon>rosids</taxon>
        <taxon>malvids</taxon>
        <taxon>Malvales</taxon>
        <taxon>Malvaceae</taxon>
        <taxon>Malvoideae</taxon>
        <taxon>Hibiscus</taxon>
    </lineage>
</organism>
<accession>A0A6A3C7M9</accession>
<evidence type="ECO:0000259" key="1">
    <source>
        <dbReference type="Pfam" id="PF01398"/>
    </source>
</evidence>
<evidence type="ECO:0000313" key="3">
    <source>
        <dbReference type="Proteomes" id="UP000436088"/>
    </source>
</evidence>
<dbReference type="InterPro" id="IPR036249">
    <property type="entry name" value="Thioredoxin-like_sf"/>
</dbReference>
<protein>
    <submittedName>
        <fullName evidence="2">S-adenosyl-L-methionine-dependent methyltransferases superfamily protein</fullName>
    </submittedName>
</protein>
<dbReference type="GO" id="GO:0032259">
    <property type="term" value="P:methylation"/>
    <property type="evidence" value="ECO:0007669"/>
    <property type="project" value="UniProtKB-KW"/>
</dbReference>
<proteinExistence type="predicted"/>
<name>A0A6A3C7M9_HIBSY</name>
<dbReference type="GO" id="GO:0043161">
    <property type="term" value="P:proteasome-mediated ubiquitin-dependent protein catabolic process"/>
    <property type="evidence" value="ECO:0007669"/>
    <property type="project" value="TreeGrafter"/>
</dbReference>
<dbReference type="SUPFAM" id="SSF52833">
    <property type="entry name" value="Thioredoxin-like"/>
    <property type="match status" value="1"/>
</dbReference>
<dbReference type="InterPro" id="IPR000555">
    <property type="entry name" value="JAMM/MPN+_dom"/>
</dbReference>
<keyword evidence="2" id="KW-0808">Transferase</keyword>
<feature type="domain" description="JAB1/MPN/MOV34 metalloenzyme" evidence="1">
    <location>
        <begin position="8"/>
        <end position="93"/>
    </location>
</feature>
<evidence type="ECO:0000313" key="2">
    <source>
        <dbReference type="EMBL" id="KAE8725280.1"/>
    </source>
</evidence>
<dbReference type="Pfam" id="PF01398">
    <property type="entry name" value="JAB"/>
    <property type="match status" value="1"/>
</dbReference>
<dbReference type="PANTHER" id="PTHR10540:SF7">
    <property type="entry name" value="26S PROTEASOME NON-ATPASE REGULATORY SUBUNIT 7"/>
    <property type="match status" value="1"/>
</dbReference>
<dbReference type="AlphaFoldDB" id="A0A6A3C7M9"/>